<accession>A0A0F9L895</accession>
<evidence type="ECO:0000313" key="1">
    <source>
        <dbReference type="EMBL" id="KKM83671.1"/>
    </source>
</evidence>
<reference evidence="1" key="1">
    <citation type="journal article" date="2015" name="Nature">
        <title>Complex archaea that bridge the gap between prokaryotes and eukaryotes.</title>
        <authorList>
            <person name="Spang A."/>
            <person name="Saw J.H."/>
            <person name="Jorgensen S.L."/>
            <person name="Zaremba-Niedzwiedzka K."/>
            <person name="Martijn J."/>
            <person name="Lind A.E."/>
            <person name="van Eijk R."/>
            <person name="Schleper C."/>
            <person name="Guy L."/>
            <person name="Ettema T.J."/>
        </authorList>
    </citation>
    <scope>NUCLEOTIDE SEQUENCE</scope>
</reference>
<organism evidence="1">
    <name type="scientific">marine sediment metagenome</name>
    <dbReference type="NCBI Taxonomy" id="412755"/>
    <lineage>
        <taxon>unclassified sequences</taxon>
        <taxon>metagenomes</taxon>
        <taxon>ecological metagenomes</taxon>
    </lineage>
</organism>
<dbReference type="AlphaFoldDB" id="A0A0F9L895"/>
<sequence>MSNISKILGDPKVSPLEKEKKCLDLIREFLEDHSPYHHSKLQPLYALGYLEGCLNERKQKEDK</sequence>
<dbReference type="EMBL" id="LAZR01007677">
    <property type="protein sequence ID" value="KKM83671.1"/>
    <property type="molecule type" value="Genomic_DNA"/>
</dbReference>
<name>A0A0F9L895_9ZZZZ</name>
<protein>
    <submittedName>
        <fullName evidence="1">Uncharacterized protein</fullName>
    </submittedName>
</protein>
<comment type="caution">
    <text evidence="1">The sequence shown here is derived from an EMBL/GenBank/DDBJ whole genome shotgun (WGS) entry which is preliminary data.</text>
</comment>
<proteinExistence type="predicted"/>
<gene>
    <name evidence="1" type="ORF">LCGC14_1306830</name>
</gene>